<dbReference type="Pfam" id="PF01399">
    <property type="entry name" value="PCI"/>
    <property type="match status" value="1"/>
</dbReference>
<accession>A0A1E3QS54</accession>
<dbReference type="SMART" id="SM00753">
    <property type="entry name" value="PAM"/>
    <property type="match status" value="1"/>
</dbReference>
<dbReference type="PROSITE" id="PS50250">
    <property type="entry name" value="PCI"/>
    <property type="match status" value="1"/>
</dbReference>
<dbReference type="OrthoDB" id="10252687at2759"/>
<feature type="domain" description="PCI" evidence="2">
    <location>
        <begin position="210"/>
        <end position="403"/>
    </location>
</feature>
<dbReference type="EMBL" id="KV454429">
    <property type="protein sequence ID" value="ODQ80533.1"/>
    <property type="molecule type" value="Genomic_DNA"/>
</dbReference>
<organism evidence="3 4">
    <name type="scientific">Babjeviella inositovora NRRL Y-12698</name>
    <dbReference type="NCBI Taxonomy" id="984486"/>
    <lineage>
        <taxon>Eukaryota</taxon>
        <taxon>Fungi</taxon>
        <taxon>Dikarya</taxon>
        <taxon>Ascomycota</taxon>
        <taxon>Saccharomycotina</taxon>
        <taxon>Pichiomycetes</taxon>
        <taxon>Serinales incertae sedis</taxon>
        <taxon>Babjeviella</taxon>
    </lineage>
</organism>
<evidence type="ECO:0000256" key="1">
    <source>
        <dbReference type="ARBA" id="ARBA00025771"/>
    </source>
</evidence>
<dbReference type="Gene3D" id="1.10.10.10">
    <property type="entry name" value="Winged helix-like DNA-binding domain superfamily/Winged helix DNA-binding domain"/>
    <property type="match status" value="1"/>
</dbReference>
<dbReference type="RefSeq" id="XP_018985861.1">
    <property type="nucleotide sequence ID" value="XM_019128460.1"/>
</dbReference>
<evidence type="ECO:0000313" key="4">
    <source>
        <dbReference type="Proteomes" id="UP000094336"/>
    </source>
</evidence>
<dbReference type="GeneID" id="30146313"/>
<protein>
    <recommendedName>
        <fullName evidence="2">PCI domain-containing protein</fullName>
    </recommendedName>
</protein>
<dbReference type="InterPro" id="IPR045114">
    <property type="entry name" value="Csn12-like"/>
</dbReference>
<dbReference type="InterPro" id="IPR036388">
    <property type="entry name" value="WH-like_DNA-bd_sf"/>
</dbReference>
<gene>
    <name evidence="3" type="ORF">BABINDRAFT_160804</name>
</gene>
<dbReference type="PANTHER" id="PTHR12732">
    <property type="entry name" value="UNCHARACTERIZED PROTEASOME COMPONENT REGION PCI-CONTAINING"/>
    <property type="match status" value="1"/>
</dbReference>
<evidence type="ECO:0000313" key="3">
    <source>
        <dbReference type="EMBL" id="ODQ80533.1"/>
    </source>
</evidence>
<dbReference type="Proteomes" id="UP000094336">
    <property type="component" value="Unassembled WGS sequence"/>
</dbReference>
<dbReference type="PANTHER" id="PTHR12732:SF0">
    <property type="entry name" value="PCI DOMAIN-CONTAINING PROTEIN 2"/>
    <property type="match status" value="1"/>
</dbReference>
<dbReference type="GO" id="GO:0003690">
    <property type="term" value="F:double-stranded DNA binding"/>
    <property type="evidence" value="ECO:0007669"/>
    <property type="project" value="InterPro"/>
</dbReference>
<dbReference type="GO" id="GO:0003723">
    <property type="term" value="F:RNA binding"/>
    <property type="evidence" value="ECO:0007669"/>
    <property type="project" value="InterPro"/>
</dbReference>
<reference evidence="4" key="1">
    <citation type="submission" date="2016-05" db="EMBL/GenBank/DDBJ databases">
        <title>Comparative genomics of biotechnologically important yeasts.</title>
        <authorList>
            <consortium name="DOE Joint Genome Institute"/>
            <person name="Riley R."/>
            <person name="Haridas S."/>
            <person name="Wolfe K.H."/>
            <person name="Lopes M.R."/>
            <person name="Hittinger C.T."/>
            <person name="Goker M."/>
            <person name="Salamov A."/>
            <person name="Wisecaver J."/>
            <person name="Long T.M."/>
            <person name="Aerts A.L."/>
            <person name="Barry K."/>
            <person name="Choi C."/>
            <person name="Clum A."/>
            <person name="Coughlan A.Y."/>
            <person name="Deshpande S."/>
            <person name="Douglass A.P."/>
            <person name="Hanson S.J."/>
            <person name="Klenk H.-P."/>
            <person name="Labutti K."/>
            <person name="Lapidus A."/>
            <person name="Lindquist E."/>
            <person name="Lipzen A."/>
            <person name="Meier-Kolthoff J.P."/>
            <person name="Ohm R.A."/>
            <person name="Otillar R.P."/>
            <person name="Pangilinan J."/>
            <person name="Peng Y."/>
            <person name="Rokas A."/>
            <person name="Rosa C.A."/>
            <person name="Scheuner C."/>
            <person name="Sibirny A.A."/>
            <person name="Slot J.C."/>
            <person name="Stielow J.B."/>
            <person name="Sun H."/>
            <person name="Kurtzman C.P."/>
            <person name="Blackwell M."/>
            <person name="Grigoriev I.V."/>
            <person name="Jeffries T.W."/>
        </authorList>
    </citation>
    <scope>NUCLEOTIDE SEQUENCE [LARGE SCALE GENOMIC DNA]</scope>
    <source>
        <strain evidence="4">NRRL Y-12698</strain>
    </source>
</reference>
<dbReference type="AlphaFoldDB" id="A0A1E3QS54"/>
<dbReference type="STRING" id="984486.A0A1E3QS54"/>
<comment type="similarity">
    <text evidence="1">Belongs to the CSN12 family.</text>
</comment>
<name>A0A1E3QS54_9ASCO</name>
<proteinExistence type="inferred from homology"/>
<sequence>MTSPLSAYIVEFALALKTRNAANVMLYLSISNAPGTVYKAEFPVPSQHDLSGIREETWRELITLHIRLCKAIAVTVDLVQAFTLQIEVLNCMNRIALREDNWLLRPLYQTTTELYSLYRLRAASSPEEDTSKDLEKVADTVNKTFKLCLNDRNLVEVRSKKLGVFVFAGRLLKIYIKLNHFELAKSVEKAILSLVTELPTVDDVPKSHSIPYLYYSGLISSYDGDLTAAETKLTRALSFCTSNSTKQLKHILVYLIPIKFLNKRVTPSLHLYARFPELAALYRGIFQAVQTGDLRSFDAAVEGCEQFLLDKSLYLMVEYLREYCLVKLFKRTLLVTGKHQLPVSALQVTLEYSQTHRSRDKDEEFVYSLDRVECLLANLIYKGKVKGYMSHQNRVVVLSKTNAFPLQVVRAST</sequence>
<dbReference type="InterPro" id="IPR000717">
    <property type="entry name" value="PCI_dom"/>
</dbReference>
<evidence type="ECO:0000259" key="2">
    <source>
        <dbReference type="PROSITE" id="PS50250"/>
    </source>
</evidence>
<keyword evidence="4" id="KW-1185">Reference proteome</keyword>